<dbReference type="InterPro" id="IPR036419">
    <property type="entry name" value="Ribosomal_S3_C_sf"/>
</dbReference>
<dbReference type="AlphaFoldDB" id="A0A097KPU3"/>
<dbReference type="GO" id="GO:0019843">
    <property type="term" value="F:rRNA binding"/>
    <property type="evidence" value="ECO:0007669"/>
    <property type="project" value="UniProtKB-UniRule"/>
</dbReference>
<reference evidence="11" key="1">
    <citation type="journal article" date="2014" name="BMC Evol. Biol.">
        <title>Chloroplast phylogenomic analysis resolves deep-level relationships within the green algal class Trebouxiophyceae.</title>
        <authorList>
            <person name="Lemieux C."/>
            <person name="Otis C."/>
            <person name="Turmel M."/>
        </authorList>
    </citation>
    <scope>NUCLEOTIDE SEQUENCE</scope>
</reference>
<evidence type="ECO:0000256" key="6">
    <source>
        <dbReference type="ARBA" id="ARBA00035154"/>
    </source>
</evidence>
<dbReference type="NCBIfam" id="TIGR01009">
    <property type="entry name" value="rpsC_bact"/>
    <property type="match status" value="1"/>
</dbReference>
<evidence type="ECO:0000256" key="7">
    <source>
        <dbReference type="HAMAP-Rule" id="MF_01309"/>
    </source>
</evidence>
<dbReference type="PANTHER" id="PTHR11760:SF19">
    <property type="entry name" value="SMALL RIBOSOMAL SUBUNIT PROTEIN US3C"/>
    <property type="match status" value="1"/>
</dbReference>
<dbReference type="PANTHER" id="PTHR11760">
    <property type="entry name" value="30S/40S RIBOSOMAL PROTEIN S3"/>
    <property type="match status" value="1"/>
</dbReference>
<keyword evidence="5 7" id="KW-0687">Ribonucleoprotein</keyword>
<accession>A0A097KPU3</accession>
<geneLocation type="chloroplast" evidence="11"/>
<comment type="subunit">
    <text evidence="7 9">Part of the 30S ribosomal subunit.</text>
</comment>
<dbReference type="PROSITE" id="PS50823">
    <property type="entry name" value="KH_TYPE_2"/>
    <property type="match status" value="1"/>
</dbReference>
<dbReference type="SUPFAM" id="SSF54821">
    <property type="entry name" value="Ribosomal protein S3 C-terminal domain"/>
    <property type="match status" value="1"/>
</dbReference>
<protein>
    <recommendedName>
        <fullName evidence="6 7">Small ribosomal subunit protein uS3c</fullName>
    </recommendedName>
</protein>
<name>A0A097KPU3_9CHLO</name>
<dbReference type="GO" id="GO:0006412">
    <property type="term" value="P:translation"/>
    <property type="evidence" value="ECO:0007669"/>
    <property type="project" value="UniProtKB-UniRule"/>
</dbReference>
<dbReference type="GO" id="GO:0003735">
    <property type="term" value="F:structural constituent of ribosome"/>
    <property type="evidence" value="ECO:0007669"/>
    <property type="project" value="InterPro"/>
</dbReference>
<dbReference type="HAMAP" id="MF_01309_B">
    <property type="entry name" value="Ribosomal_uS3_B"/>
    <property type="match status" value="1"/>
</dbReference>
<evidence type="ECO:0000256" key="2">
    <source>
        <dbReference type="ARBA" id="ARBA00022730"/>
    </source>
</evidence>
<dbReference type="InterPro" id="IPR015946">
    <property type="entry name" value="KH_dom-like_a/b"/>
</dbReference>
<dbReference type="InterPro" id="IPR057258">
    <property type="entry name" value="Ribosomal_uS3"/>
</dbReference>
<dbReference type="RefSeq" id="YP_009106392.1">
    <property type="nucleotide sequence ID" value="NC_025543.1"/>
</dbReference>
<dbReference type="InterPro" id="IPR018280">
    <property type="entry name" value="Ribosomal_uS3_CS"/>
</dbReference>
<keyword evidence="4 7" id="KW-0689">Ribosomal protein</keyword>
<dbReference type="GeneID" id="22160693"/>
<evidence type="ECO:0000256" key="3">
    <source>
        <dbReference type="ARBA" id="ARBA00022884"/>
    </source>
</evidence>
<gene>
    <name evidence="7 11" type="primary">rps3</name>
</gene>
<keyword evidence="9 11" id="KW-0934">Plastid</keyword>
<evidence type="ECO:0000256" key="9">
    <source>
        <dbReference type="RuleBase" id="RU003626"/>
    </source>
</evidence>
<proteinExistence type="inferred from homology"/>
<dbReference type="InterPro" id="IPR004044">
    <property type="entry name" value="KH_dom_type_2"/>
</dbReference>
<dbReference type="InterPro" id="IPR009019">
    <property type="entry name" value="KH_sf_prok-type"/>
</dbReference>
<dbReference type="EMBL" id="KM462882">
    <property type="protein sequence ID" value="AIT95213.1"/>
    <property type="molecule type" value="Genomic_DNA"/>
</dbReference>
<keyword evidence="3 7" id="KW-0694">RNA-binding</keyword>
<dbReference type="InterPro" id="IPR005704">
    <property type="entry name" value="Ribosomal_uS3_bac-typ"/>
</dbReference>
<dbReference type="PROSITE" id="PS00548">
    <property type="entry name" value="RIBOSOMAL_S3"/>
    <property type="match status" value="1"/>
</dbReference>
<dbReference type="CDD" id="cd02412">
    <property type="entry name" value="KH-II_30S_S3"/>
    <property type="match status" value="1"/>
</dbReference>
<sequence length="234" mass="27117">MGQKVHPLGFRLGITQKHRSQWYAKTSNYPELIIEDNLLRKTILERYWKAGIVEIKIERKIDQIKIELRAARPDILVGRDPKNLENFRKDLEKELKILQTERILITSKIARLNKAELFPANAQIAISISKLTTPNLESAFLSELLVEQLEKRIPFRRAVRQVLKRAKQSRVKGIKIQVSGRLNGAEIARSEWIREGRVPLQTLRANIDYSFKTAKTIYGLLGVKIWIFKGEILN</sequence>
<dbReference type="Gene3D" id="3.30.300.20">
    <property type="match status" value="1"/>
</dbReference>
<dbReference type="InterPro" id="IPR001351">
    <property type="entry name" value="Ribosomal_uS3_C"/>
</dbReference>
<keyword evidence="2 7" id="KW-0699">rRNA-binding</keyword>
<dbReference type="GO" id="GO:0022627">
    <property type="term" value="C:cytosolic small ribosomal subunit"/>
    <property type="evidence" value="ECO:0007669"/>
    <property type="project" value="TreeGrafter"/>
</dbReference>
<organism evidence="11">
    <name type="scientific">Fusochloris perforata</name>
    <dbReference type="NCBI Taxonomy" id="106203"/>
    <lineage>
        <taxon>Eukaryota</taxon>
        <taxon>Viridiplantae</taxon>
        <taxon>Chlorophyta</taxon>
        <taxon>core chlorophytes</taxon>
        <taxon>Trebouxiophyceae</taxon>
        <taxon>Microthamniales</taxon>
        <taxon>Microthamniaceae</taxon>
        <taxon>Fusochloris</taxon>
    </lineage>
</organism>
<evidence type="ECO:0000256" key="8">
    <source>
        <dbReference type="RuleBase" id="RU003624"/>
    </source>
</evidence>
<evidence type="ECO:0000256" key="4">
    <source>
        <dbReference type="ARBA" id="ARBA00022980"/>
    </source>
</evidence>
<keyword evidence="9 11" id="KW-0150">Chloroplast</keyword>
<dbReference type="SUPFAM" id="SSF54814">
    <property type="entry name" value="Prokaryotic type KH domain (KH-domain type II)"/>
    <property type="match status" value="1"/>
</dbReference>
<evidence type="ECO:0000256" key="5">
    <source>
        <dbReference type="ARBA" id="ARBA00023274"/>
    </source>
</evidence>
<evidence type="ECO:0000256" key="1">
    <source>
        <dbReference type="ARBA" id="ARBA00010761"/>
    </source>
</evidence>
<comment type="similarity">
    <text evidence="1 7 8">Belongs to the universal ribosomal protein uS3 family.</text>
</comment>
<evidence type="ECO:0000313" key="11">
    <source>
        <dbReference type="EMBL" id="AIT95213.1"/>
    </source>
</evidence>
<dbReference type="GO" id="GO:0009507">
    <property type="term" value="C:chloroplast"/>
    <property type="evidence" value="ECO:0007669"/>
    <property type="project" value="UniProtKB-SubCell"/>
</dbReference>
<feature type="domain" description="KH type-2" evidence="10">
    <location>
        <begin position="39"/>
        <end position="132"/>
    </location>
</feature>
<dbReference type="Pfam" id="PF00189">
    <property type="entry name" value="Ribosomal_S3_C"/>
    <property type="match status" value="1"/>
</dbReference>
<dbReference type="Pfam" id="PF07650">
    <property type="entry name" value="KH_2"/>
    <property type="match status" value="1"/>
</dbReference>
<comment type="subcellular location">
    <subcellularLocation>
        <location evidence="7 9">Plastid</location>
        <location evidence="7 9">Chloroplast</location>
    </subcellularLocation>
</comment>
<evidence type="ECO:0000259" key="10">
    <source>
        <dbReference type="PROSITE" id="PS50823"/>
    </source>
</evidence>
<dbReference type="FunFam" id="3.30.300.20:FF:000001">
    <property type="entry name" value="30S ribosomal protein S3"/>
    <property type="match status" value="1"/>
</dbReference>
<dbReference type="Gene3D" id="3.30.1140.32">
    <property type="entry name" value="Ribosomal protein S3, C-terminal domain"/>
    <property type="match status" value="1"/>
</dbReference>